<dbReference type="InterPro" id="IPR008922">
    <property type="entry name" value="Di-copper_centre_dom_sf"/>
</dbReference>
<comment type="caution">
    <text evidence="2">The sequence shown here is derived from an EMBL/GenBank/DDBJ whole genome shotgun (WGS) entry which is preliminary data.</text>
</comment>
<sequence>MWIMKNTSWEAGQARYGTGFRTAGYFVGKHAVTTKDPRGDQGHFGSPFVTYHALMILEFENCIRAIDPSIEAVPYVDHTDTDAIADAFRPERFGNLVSPPPVGLTGRFHDWELPRMNVSIWESEYEPFMNSTEIDSVKPYNPNTTSGLFLDAENHYNHSVVGRYPDPTGIKPNPRWFDDCLTAETYYDWLICTHWWTYFPKRLHGYAHHLMGGRNVEDTRISAPGLDVSVSPHDPIFMPLHANLERNWHIWKTKHPHLLSKYWGFNVQGYATIPTPFSFGQVYEVIDPYEGVALNDVVTSAWGFSDRQLQIDAHDDEDALWTNADVVCHLDTYSGTAPYRYAERSDETAPGMRGEQRSAHKLNCVEQCIRA</sequence>
<dbReference type="EMBL" id="LGRX02035924">
    <property type="protein sequence ID" value="KAK3232707.1"/>
    <property type="molecule type" value="Genomic_DNA"/>
</dbReference>
<name>A0AAE0BBE6_9CHLO</name>
<dbReference type="GO" id="GO:0016491">
    <property type="term" value="F:oxidoreductase activity"/>
    <property type="evidence" value="ECO:0007669"/>
    <property type="project" value="InterPro"/>
</dbReference>
<feature type="domain" description="Tyrosinase copper-binding" evidence="1">
    <location>
        <begin position="26"/>
        <end position="253"/>
    </location>
</feature>
<evidence type="ECO:0000313" key="2">
    <source>
        <dbReference type="EMBL" id="KAK3232707.1"/>
    </source>
</evidence>
<accession>A0AAE0BBE6</accession>
<protein>
    <recommendedName>
        <fullName evidence="1">Tyrosinase copper-binding domain-containing protein</fullName>
    </recommendedName>
</protein>
<keyword evidence="3" id="KW-1185">Reference proteome</keyword>
<evidence type="ECO:0000313" key="3">
    <source>
        <dbReference type="Proteomes" id="UP001190700"/>
    </source>
</evidence>
<dbReference type="Gene3D" id="1.10.1280.10">
    <property type="entry name" value="Di-copper center containing domain from catechol oxidase"/>
    <property type="match status" value="1"/>
</dbReference>
<dbReference type="AlphaFoldDB" id="A0AAE0BBE6"/>
<evidence type="ECO:0000259" key="1">
    <source>
        <dbReference type="Pfam" id="PF00264"/>
    </source>
</evidence>
<gene>
    <name evidence="2" type="ORF">CYMTET_56948</name>
</gene>
<proteinExistence type="predicted"/>
<reference evidence="2 3" key="1">
    <citation type="journal article" date="2015" name="Genome Biol. Evol.">
        <title>Comparative Genomics of a Bacterivorous Green Alga Reveals Evolutionary Causalities and Consequences of Phago-Mixotrophic Mode of Nutrition.</title>
        <authorList>
            <person name="Burns J.A."/>
            <person name="Paasch A."/>
            <person name="Narechania A."/>
            <person name="Kim E."/>
        </authorList>
    </citation>
    <scope>NUCLEOTIDE SEQUENCE [LARGE SCALE GENOMIC DNA]</scope>
    <source>
        <strain evidence="2 3">PLY_AMNH</strain>
    </source>
</reference>
<dbReference type="InterPro" id="IPR002227">
    <property type="entry name" value="Tyrosinase_Cu-bd"/>
</dbReference>
<organism evidence="2 3">
    <name type="scientific">Cymbomonas tetramitiformis</name>
    <dbReference type="NCBI Taxonomy" id="36881"/>
    <lineage>
        <taxon>Eukaryota</taxon>
        <taxon>Viridiplantae</taxon>
        <taxon>Chlorophyta</taxon>
        <taxon>Pyramimonadophyceae</taxon>
        <taxon>Pyramimonadales</taxon>
        <taxon>Pyramimonadaceae</taxon>
        <taxon>Cymbomonas</taxon>
    </lineage>
</organism>
<dbReference type="Proteomes" id="UP001190700">
    <property type="component" value="Unassembled WGS sequence"/>
</dbReference>
<dbReference type="Pfam" id="PF00264">
    <property type="entry name" value="Tyrosinase"/>
    <property type="match status" value="1"/>
</dbReference>
<dbReference type="SUPFAM" id="SSF48056">
    <property type="entry name" value="Di-copper centre-containing domain"/>
    <property type="match status" value="1"/>
</dbReference>